<dbReference type="SMART" id="SM00895">
    <property type="entry name" value="FCD"/>
    <property type="match status" value="1"/>
</dbReference>
<dbReference type="InterPro" id="IPR036390">
    <property type="entry name" value="WH_DNA-bd_sf"/>
</dbReference>
<dbReference type="KEGG" id="bgz:XH91_36765"/>
<name>A0AAE5X9N1_9BRAD</name>
<dbReference type="PANTHER" id="PTHR43537:SF52">
    <property type="entry name" value="FATTY ACID METABOLISM REGULATOR PROTEIN"/>
    <property type="match status" value="1"/>
</dbReference>
<keyword evidence="6" id="KW-0614">Plasmid</keyword>
<dbReference type="GO" id="GO:0003677">
    <property type="term" value="F:DNA binding"/>
    <property type="evidence" value="ECO:0007669"/>
    <property type="project" value="UniProtKB-KW"/>
</dbReference>
<reference evidence="6 8" key="1">
    <citation type="submission" date="2018-06" db="EMBL/GenBank/DDBJ databases">
        <title>Comparative genomics of rhizobia nodulating Arachis hypogaea in China.</title>
        <authorList>
            <person name="Li Y."/>
        </authorList>
    </citation>
    <scope>NUCLEOTIDE SEQUENCE [LARGE SCALE GENOMIC DNA]</scope>
    <source>
        <strain evidence="6 8">CCBAU 51670</strain>
        <plasmid evidence="6 8">unnamed1</plasmid>
    </source>
</reference>
<keyword evidence="9" id="KW-1185">Reference proteome</keyword>
<evidence type="ECO:0000313" key="7">
    <source>
        <dbReference type="EMBL" id="RXH17232.1"/>
    </source>
</evidence>
<dbReference type="Gene3D" id="1.20.120.530">
    <property type="entry name" value="GntR ligand-binding domain-like"/>
    <property type="match status" value="1"/>
</dbReference>
<sequence length="317" mass="35921">MLANGKERPLNRDARPLSPISRRPKKKSPLGRAEHLAGLILSVVRRDGMKTGDRLIEQKLADALGLSRAPIRLGLKALEEAGFARGELHRGFVLTRDPTSVAAQSTLAAVSRAEEAYATIATDVVAKRLPADVTEAELLRRYDLTRTELQRLLDRIAAEGWIARSPGYGWRFAETVSSPEAQTQVMAFRAVIEPAAIAQPGYALAPEVIERLRERQLRIFDGELEKFTIGEVFQWGCDFHEEIARGAKNPFFVESLKRVNSIRRLFAYRSFADRDGMRRHVKEHLRLLDVLEARRYADASALMMRHIRRPLKVYVFR</sequence>
<accession>A0AAE5X9N1</accession>
<organism evidence="6 8">
    <name type="scientific">Bradyrhizobium guangzhouense</name>
    <dbReference type="NCBI Taxonomy" id="1325095"/>
    <lineage>
        <taxon>Bacteria</taxon>
        <taxon>Pseudomonadati</taxon>
        <taxon>Pseudomonadota</taxon>
        <taxon>Alphaproteobacteria</taxon>
        <taxon>Hyphomicrobiales</taxon>
        <taxon>Nitrobacteraceae</taxon>
        <taxon>Bradyrhizobium</taxon>
    </lineage>
</organism>
<feature type="region of interest" description="Disordered" evidence="4">
    <location>
        <begin position="1"/>
        <end position="30"/>
    </location>
</feature>
<evidence type="ECO:0000313" key="6">
    <source>
        <dbReference type="EMBL" id="QAU51245.1"/>
    </source>
</evidence>
<dbReference type="InterPro" id="IPR008920">
    <property type="entry name" value="TF_FadR/GntR_C"/>
</dbReference>
<protein>
    <submittedName>
        <fullName evidence="7">FCD domain-containing protein</fullName>
    </submittedName>
</protein>
<dbReference type="Pfam" id="PF07729">
    <property type="entry name" value="FCD"/>
    <property type="match status" value="1"/>
</dbReference>
<keyword evidence="3" id="KW-0804">Transcription</keyword>
<dbReference type="Proteomes" id="UP000288972">
    <property type="component" value="Plasmid unnamed1"/>
</dbReference>
<evidence type="ECO:0000313" key="8">
    <source>
        <dbReference type="Proteomes" id="UP000288972"/>
    </source>
</evidence>
<dbReference type="SUPFAM" id="SSF48008">
    <property type="entry name" value="GntR ligand-binding domain-like"/>
    <property type="match status" value="1"/>
</dbReference>
<dbReference type="InterPro" id="IPR036388">
    <property type="entry name" value="WH-like_DNA-bd_sf"/>
</dbReference>
<dbReference type="AlphaFoldDB" id="A0AAE5X9N1"/>
<evidence type="ECO:0000256" key="3">
    <source>
        <dbReference type="ARBA" id="ARBA00023163"/>
    </source>
</evidence>
<keyword evidence="2" id="KW-0238">DNA-binding</keyword>
<dbReference type="EMBL" id="CP030054">
    <property type="protein sequence ID" value="QAU51245.1"/>
    <property type="molecule type" value="Genomic_DNA"/>
</dbReference>
<gene>
    <name evidence="7" type="ORF">EAS56_03515</name>
    <name evidence="6" type="ORF">XH91_36765</name>
</gene>
<evidence type="ECO:0000313" key="9">
    <source>
        <dbReference type="Proteomes" id="UP000290401"/>
    </source>
</evidence>
<evidence type="ECO:0000259" key="5">
    <source>
        <dbReference type="SMART" id="SM00895"/>
    </source>
</evidence>
<dbReference type="Gene3D" id="1.10.10.10">
    <property type="entry name" value="Winged helix-like DNA-binding domain superfamily/Winged helix DNA-binding domain"/>
    <property type="match status" value="2"/>
</dbReference>
<evidence type="ECO:0000256" key="1">
    <source>
        <dbReference type="ARBA" id="ARBA00023015"/>
    </source>
</evidence>
<feature type="compositionally biased region" description="Basic and acidic residues" evidence="4">
    <location>
        <begin position="1"/>
        <end position="15"/>
    </location>
</feature>
<dbReference type="PANTHER" id="PTHR43537">
    <property type="entry name" value="TRANSCRIPTIONAL REGULATOR, GNTR FAMILY"/>
    <property type="match status" value="1"/>
</dbReference>
<proteinExistence type="predicted"/>
<keyword evidence="1" id="KW-0805">Transcription regulation</keyword>
<geneLocation type="plasmid" evidence="6 8">
    <name>unnamed1</name>
</geneLocation>
<dbReference type="SUPFAM" id="SSF46785">
    <property type="entry name" value="Winged helix' DNA-binding domain"/>
    <property type="match status" value="2"/>
</dbReference>
<evidence type="ECO:0000256" key="4">
    <source>
        <dbReference type="SAM" id="MobiDB-lite"/>
    </source>
</evidence>
<feature type="domain" description="GntR C-terminal" evidence="5">
    <location>
        <begin position="184"/>
        <end position="309"/>
    </location>
</feature>
<dbReference type="Proteomes" id="UP000290401">
    <property type="component" value="Unassembled WGS sequence"/>
</dbReference>
<dbReference type="EMBL" id="RDQZ01000002">
    <property type="protein sequence ID" value="RXH17232.1"/>
    <property type="molecule type" value="Genomic_DNA"/>
</dbReference>
<reference evidence="7 9" key="2">
    <citation type="submission" date="2018-10" db="EMBL/GenBank/DDBJ databases">
        <title>Bradyrhizobium sp. nov., effective nodules isolated from peanut in China.</title>
        <authorList>
            <person name="Li Y."/>
        </authorList>
    </citation>
    <scope>NUCLEOTIDE SEQUENCE [LARGE SCALE GENOMIC DNA]</scope>
    <source>
        <strain evidence="7 9">CCBAU 53426</strain>
    </source>
</reference>
<evidence type="ECO:0000256" key="2">
    <source>
        <dbReference type="ARBA" id="ARBA00023125"/>
    </source>
</evidence>
<dbReference type="InterPro" id="IPR011711">
    <property type="entry name" value="GntR_C"/>
</dbReference>